<feature type="transmembrane region" description="Helical" evidence="6">
    <location>
        <begin position="377"/>
        <end position="394"/>
    </location>
</feature>
<reference evidence="8" key="1">
    <citation type="journal article" date="2019" name="Int. J. Syst. Evol. Microbiol.">
        <title>The Global Catalogue of Microorganisms (GCM) 10K type strain sequencing project: providing services to taxonomists for standard genome sequencing and annotation.</title>
        <authorList>
            <consortium name="The Broad Institute Genomics Platform"/>
            <consortium name="The Broad Institute Genome Sequencing Center for Infectious Disease"/>
            <person name="Wu L."/>
            <person name="Ma J."/>
        </authorList>
    </citation>
    <scope>NUCLEOTIDE SEQUENCE [LARGE SCALE GENOMIC DNA]</scope>
    <source>
        <strain evidence="8">KCTC 52490</strain>
    </source>
</reference>
<evidence type="ECO:0008006" key="9">
    <source>
        <dbReference type="Google" id="ProtNLM"/>
    </source>
</evidence>
<sequence length="487" mass="55452">MEMYLKMQAFSLYNKSILSKVWSSATFNTWASLATRSMNLIILIPFILRQFSPAEISLWYLFSTIISLNLMIDLGLGVTFSRIVSYAMGGSHRMNEVTKTVEQSTLTVSNQSYLLRVVGTQQILFGWLSGVVFILLATCGTVFLYKPIHFLTNPNQGWIAWIIVIIATTISFRGNAYTTYLQGINRITEFRRYEALFSLASILTSILMLYFNAGLIGLVAVNQLWNILSVLRNRWLCFRFNEGVFISGRQFQFDKEILKEIWPAAWRSGIGVLMSYGLIQSSSLIYAQSNQVEQVSTYLFAMRVMQIIITFAQAPFYSKLPLMARLYAQNERQEIVKVAQKGMQLSHWTFVAGFAAVALFAEPIMQLIGSQIPFIDLRLWAIMGVAFFVERYGAMHLQLYSITNHIVWHIANGVTGAIYIVLAFALYSTLSVYAFPISMLVAYLGFYSFYSSAKSYSAFNLNFKTFELKLVFIPFLLVLLIVVRSFI</sequence>
<feature type="transmembrane region" description="Helical" evidence="6">
    <location>
        <begin position="298"/>
        <end position="317"/>
    </location>
</feature>
<feature type="transmembrane region" description="Helical" evidence="6">
    <location>
        <begin position="406"/>
        <end position="427"/>
    </location>
</feature>
<dbReference type="InterPro" id="IPR050833">
    <property type="entry name" value="Poly_Biosynth_Transport"/>
</dbReference>
<comment type="caution">
    <text evidence="7">The sequence shown here is derived from an EMBL/GenBank/DDBJ whole genome shotgun (WGS) entry which is preliminary data.</text>
</comment>
<dbReference type="PANTHER" id="PTHR30250:SF26">
    <property type="entry name" value="PSMA PROTEIN"/>
    <property type="match status" value="1"/>
</dbReference>
<evidence type="ECO:0000256" key="5">
    <source>
        <dbReference type="ARBA" id="ARBA00023136"/>
    </source>
</evidence>
<name>A0ABW6AQ59_9BACT</name>
<keyword evidence="8" id="KW-1185">Reference proteome</keyword>
<feature type="transmembrane region" description="Helical" evidence="6">
    <location>
        <begin position="195"/>
        <end position="221"/>
    </location>
</feature>
<feature type="transmembrane region" description="Helical" evidence="6">
    <location>
        <begin position="432"/>
        <end position="450"/>
    </location>
</feature>
<feature type="transmembrane region" description="Helical" evidence="6">
    <location>
        <begin position="157"/>
        <end position="174"/>
    </location>
</feature>
<feature type="transmembrane region" description="Helical" evidence="6">
    <location>
        <begin position="21"/>
        <end position="47"/>
    </location>
</feature>
<comment type="subcellular location">
    <subcellularLocation>
        <location evidence="1">Cell membrane</location>
        <topology evidence="1">Multi-pass membrane protein</topology>
    </subcellularLocation>
</comment>
<evidence type="ECO:0000313" key="8">
    <source>
        <dbReference type="Proteomes" id="UP001597512"/>
    </source>
</evidence>
<evidence type="ECO:0000256" key="1">
    <source>
        <dbReference type="ARBA" id="ARBA00004651"/>
    </source>
</evidence>
<feature type="transmembrane region" description="Helical" evidence="6">
    <location>
        <begin position="59"/>
        <end position="84"/>
    </location>
</feature>
<dbReference type="PANTHER" id="PTHR30250">
    <property type="entry name" value="PST FAMILY PREDICTED COLANIC ACID TRANSPORTER"/>
    <property type="match status" value="1"/>
</dbReference>
<dbReference type="RefSeq" id="WP_381505834.1">
    <property type="nucleotide sequence ID" value="NZ_JBHUOM010000023.1"/>
</dbReference>
<feature type="transmembrane region" description="Helical" evidence="6">
    <location>
        <begin position="123"/>
        <end position="145"/>
    </location>
</feature>
<evidence type="ECO:0000256" key="3">
    <source>
        <dbReference type="ARBA" id="ARBA00022692"/>
    </source>
</evidence>
<keyword evidence="5 6" id="KW-0472">Membrane</keyword>
<dbReference type="Proteomes" id="UP001597512">
    <property type="component" value="Unassembled WGS sequence"/>
</dbReference>
<dbReference type="EMBL" id="JBHUOM010000023">
    <property type="protein sequence ID" value="MFD2936749.1"/>
    <property type="molecule type" value="Genomic_DNA"/>
</dbReference>
<feature type="transmembrane region" description="Helical" evidence="6">
    <location>
        <begin position="264"/>
        <end position="286"/>
    </location>
</feature>
<proteinExistence type="predicted"/>
<gene>
    <name evidence="7" type="ORF">ACFS25_23410</name>
</gene>
<feature type="transmembrane region" description="Helical" evidence="6">
    <location>
        <begin position="470"/>
        <end position="486"/>
    </location>
</feature>
<feature type="transmembrane region" description="Helical" evidence="6">
    <location>
        <begin position="345"/>
        <end position="365"/>
    </location>
</feature>
<organism evidence="7 8">
    <name type="scientific">Spirosoma flavum</name>
    <dbReference type="NCBI Taxonomy" id="2048557"/>
    <lineage>
        <taxon>Bacteria</taxon>
        <taxon>Pseudomonadati</taxon>
        <taxon>Bacteroidota</taxon>
        <taxon>Cytophagia</taxon>
        <taxon>Cytophagales</taxon>
        <taxon>Cytophagaceae</taxon>
        <taxon>Spirosoma</taxon>
    </lineage>
</organism>
<evidence type="ECO:0000256" key="4">
    <source>
        <dbReference type="ARBA" id="ARBA00022989"/>
    </source>
</evidence>
<protein>
    <recommendedName>
        <fullName evidence="9">Oligosaccharide flippase family protein</fullName>
    </recommendedName>
</protein>
<keyword evidence="2" id="KW-1003">Cell membrane</keyword>
<evidence type="ECO:0000313" key="7">
    <source>
        <dbReference type="EMBL" id="MFD2936749.1"/>
    </source>
</evidence>
<keyword evidence="3 6" id="KW-0812">Transmembrane</keyword>
<evidence type="ECO:0000256" key="2">
    <source>
        <dbReference type="ARBA" id="ARBA00022475"/>
    </source>
</evidence>
<accession>A0ABW6AQ59</accession>
<evidence type="ECO:0000256" key="6">
    <source>
        <dbReference type="SAM" id="Phobius"/>
    </source>
</evidence>
<keyword evidence="4 6" id="KW-1133">Transmembrane helix</keyword>